<dbReference type="PROSITE" id="PS00455">
    <property type="entry name" value="AMP_BINDING"/>
    <property type="match status" value="1"/>
</dbReference>
<keyword evidence="4" id="KW-0443">Lipid metabolism</keyword>
<comment type="similarity">
    <text evidence="1">Belongs to the ATP-dependent AMP-binding enzyme family.</text>
</comment>
<dbReference type="Pfam" id="PF00501">
    <property type="entry name" value="AMP-binding"/>
    <property type="match status" value="1"/>
</dbReference>
<proteinExistence type="inferred from homology"/>
<dbReference type="InterPro" id="IPR020845">
    <property type="entry name" value="AMP-binding_CS"/>
</dbReference>
<evidence type="ECO:0000256" key="3">
    <source>
        <dbReference type="ARBA" id="ARBA00022832"/>
    </source>
</evidence>
<dbReference type="GeneID" id="36833414"/>
<dbReference type="Gene3D" id="3.40.50.12780">
    <property type="entry name" value="N-terminal domain of ligase-like"/>
    <property type="match status" value="1"/>
</dbReference>
<dbReference type="InterPro" id="IPR025110">
    <property type="entry name" value="AMP-bd_C"/>
</dbReference>
<dbReference type="CDD" id="cd12119">
    <property type="entry name" value="ttLC_FACS_AlkK_like"/>
    <property type="match status" value="1"/>
</dbReference>
<dbReference type="PANTHER" id="PTHR43859:SF4">
    <property type="entry name" value="BUTANOATE--COA LIGASE AAE1-RELATED"/>
    <property type="match status" value="1"/>
</dbReference>
<dbReference type="NCBIfam" id="NF004837">
    <property type="entry name" value="PRK06187.1"/>
    <property type="match status" value="1"/>
</dbReference>
<dbReference type="AlphaFoldDB" id="A0A2U9II17"/>
<dbReference type="KEGG" id="abri:DFR85_14620"/>
<accession>A0A2U9II17</accession>
<dbReference type="GO" id="GO:0006631">
    <property type="term" value="P:fatty acid metabolic process"/>
    <property type="evidence" value="ECO:0007669"/>
    <property type="project" value="UniProtKB-KW"/>
</dbReference>
<evidence type="ECO:0000313" key="8">
    <source>
        <dbReference type="Proteomes" id="UP000248044"/>
    </source>
</evidence>
<dbReference type="SUPFAM" id="SSF56801">
    <property type="entry name" value="Acetyl-CoA synthetase-like"/>
    <property type="match status" value="1"/>
</dbReference>
<evidence type="ECO:0000256" key="4">
    <source>
        <dbReference type="ARBA" id="ARBA00023098"/>
    </source>
</evidence>
<dbReference type="Pfam" id="PF13193">
    <property type="entry name" value="AMP-binding_C"/>
    <property type="match status" value="1"/>
</dbReference>
<dbReference type="InterPro" id="IPR000873">
    <property type="entry name" value="AMP-dep_synth/lig_dom"/>
</dbReference>
<dbReference type="InterPro" id="IPR042099">
    <property type="entry name" value="ANL_N_sf"/>
</dbReference>
<dbReference type="FunFam" id="3.30.300.30:FF:000008">
    <property type="entry name" value="2,3-dihydroxybenzoate-AMP ligase"/>
    <property type="match status" value="1"/>
</dbReference>
<dbReference type="PANTHER" id="PTHR43859">
    <property type="entry name" value="ACYL-ACTIVATING ENZYME"/>
    <property type="match status" value="1"/>
</dbReference>
<dbReference type="GO" id="GO:0016874">
    <property type="term" value="F:ligase activity"/>
    <property type="evidence" value="ECO:0007669"/>
    <property type="project" value="UniProtKB-KW"/>
</dbReference>
<dbReference type="RefSeq" id="WP_110271514.1">
    <property type="nucleotide sequence ID" value="NZ_CP029289.2"/>
</dbReference>
<evidence type="ECO:0000259" key="6">
    <source>
        <dbReference type="Pfam" id="PF13193"/>
    </source>
</evidence>
<evidence type="ECO:0000256" key="1">
    <source>
        <dbReference type="ARBA" id="ARBA00006432"/>
    </source>
</evidence>
<protein>
    <submittedName>
        <fullName evidence="7">Long-chain fatty acid--CoA ligase</fullName>
    </submittedName>
</protein>
<feature type="domain" description="AMP-dependent synthetase/ligase" evidence="5">
    <location>
        <begin position="20"/>
        <end position="390"/>
    </location>
</feature>
<evidence type="ECO:0000313" key="7">
    <source>
        <dbReference type="EMBL" id="AWR95636.1"/>
    </source>
</evidence>
<sequence>MSENYNYQLTVDKVLEYGERVYPDREIVYRDKRRYTFESFGRKVRNLAGGLQRLGVKPGDKVGVIDWDTDVYLMSYYAIPMMGAMLHTVNVRYPPELIVKTILHAEDKWLIVRDEFLPLIEKAGNYLNNVKIIAYSDENKVKYPDVMELINNDDNQFQQQEISENTPATIFYTSGTTGEPKGVWFTHRDLILHAMSCSIAAAKPPISATPEDVYLILVPLFHVHQWGYPYLFMLGGNKYVLPGRYDPTIELNLMKNEGVTFSAMVPTILYMILSHPDAPKYSEVFKNWRVLIGGAALPKGLADTARKFGITVMAGYGLSETAPVLTISYYNSKVEKLPDEKKFEQQIKTGVPIPLVELRVVDPEFKDVPHDGNTIGEIVVRAPWLTREYYKDPEKTKRLWSGGWLHTGDLAVVDEYGYIRIVDRDKDAIKSGGEFIPSLLLEDVISSHPKIGQVAVVGMPDEKWGERPVAFIVLKDKMTEEELKNYLMQKAEEGKIRKWWIPDKFVFLSDLPKTSTNKIDKKSLRDIIKAK</sequence>
<feature type="domain" description="AMP-binding enzyme C-terminal" evidence="6">
    <location>
        <begin position="441"/>
        <end position="518"/>
    </location>
</feature>
<organism evidence="7 8">
    <name type="scientific">Acidianus brierleyi</name>
    <dbReference type="NCBI Taxonomy" id="41673"/>
    <lineage>
        <taxon>Archaea</taxon>
        <taxon>Thermoproteota</taxon>
        <taxon>Thermoprotei</taxon>
        <taxon>Sulfolobales</taxon>
        <taxon>Sulfolobaceae</taxon>
        <taxon>Acidianus</taxon>
    </lineage>
</organism>
<dbReference type="Gene3D" id="3.30.300.30">
    <property type="match status" value="1"/>
</dbReference>
<keyword evidence="8" id="KW-1185">Reference proteome</keyword>
<name>A0A2U9II17_9CREN</name>
<keyword evidence="3" id="KW-0276">Fatty acid metabolism</keyword>
<dbReference type="InterPro" id="IPR045851">
    <property type="entry name" value="AMP-bd_C_sf"/>
</dbReference>
<evidence type="ECO:0000259" key="5">
    <source>
        <dbReference type="Pfam" id="PF00501"/>
    </source>
</evidence>
<evidence type="ECO:0000256" key="2">
    <source>
        <dbReference type="ARBA" id="ARBA00022598"/>
    </source>
</evidence>
<keyword evidence="2 7" id="KW-0436">Ligase</keyword>
<dbReference type="EMBL" id="CP029289">
    <property type="protein sequence ID" value="AWR95636.1"/>
    <property type="molecule type" value="Genomic_DNA"/>
</dbReference>
<dbReference type="OrthoDB" id="35688at2157"/>
<gene>
    <name evidence="7" type="ORF">DFR85_14620</name>
</gene>
<reference evidence="7 8" key="1">
    <citation type="submission" date="2018-05" db="EMBL/GenBank/DDBJ databases">
        <title>Complete Genome Sequences of Extremely Thermoacidophilic, Metal-Mobilizing Type-Strain Members of the Archaeal Family Sulfolobaceae: Acidianus brierleyi DSM-1651T, Acidianus sulfidivorans DSM-18786T, Metallosphaera hakonensis DSM-7519T, and Metallosphaera prunae DSM-10039T.</title>
        <authorList>
            <person name="Counts J.A."/>
            <person name="Kelly R.M."/>
        </authorList>
    </citation>
    <scope>NUCLEOTIDE SEQUENCE [LARGE SCALE GENOMIC DNA]</scope>
    <source>
        <strain evidence="7 8">DSM 1651</strain>
    </source>
</reference>
<dbReference type="Proteomes" id="UP000248044">
    <property type="component" value="Chromosome"/>
</dbReference>